<name>A0A077QQE8_XENBV</name>
<comment type="caution">
    <text evidence="1">The sequence shown here is derived from an EMBL/GenBank/DDBJ whole genome shotgun (WGS) entry which is preliminary data.</text>
</comment>
<dbReference type="HOGENOM" id="CLU_1854439_0_0_6"/>
<evidence type="ECO:0000313" key="2">
    <source>
        <dbReference type="Proteomes" id="UP000028480"/>
    </source>
</evidence>
<sequence length="140" mass="16129">MDARVFGAMIPAFTPGDWSLMLSPVTELMIDTPQPMPFCRPKDCGEGNPEIPFTLGEHLQAVWLRSPYGLKVLTNSISCDLWENHGEIAKQLDQPEGRLEQHIEQWLRQKLDTGQRIEKISGQDYLLVMEQEKKQEEYDE</sequence>
<proteinExistence type="predicted"/>
<dbReference type="Proteomes" id="UP000028480">
    <property type="component" value="Unassembled WGS sequence"/>
</dbReference>
<evidence type="ECO:0000313" key="1">
    <source>
        <dbReference type="EMBL" id="CDH34776.1"/>
    </source>
</evidence>
<dbReference type="AlphaFoldDB" id="A0A077QQE8"/>
<reference evidence="1" key="1">
    <citation type="submission" date="2013-07" db="EMBL/GenBank/DDBJ databases">
        <title>Sub-species coevolution in mutualistic symbiosis.</title>
        <authorList>
            <person name="Murfin K."/>
            <person name="Klassen J."/>
            <person name="Lee M."/>
            <person name="Forst S."/>
            <person name="Stock P."/>
            <person name="Goodrich-Blair H."/>
        </authorList>
    </citation>
    <scope>NUCLEOTIDE SEQUENCE [LARGE SCALE GENOMIC DNA]</scope>
    <source>
        <strain evidence="1">Intermedium</strain>
    </source>
</reference>
<gene>
    <name evidence="1" type="ORF">XBI1_540001</name>
</gene>
<organism evidence="1 2">
    <name type="scientific">Xenorhabdus bovienii str. Intermedium</name>
    <dbReference type="NCBI Taxonomy" id="1379677"/>
    <lineage>
        <taxon>Bacteria</taxon>
        <taxon>Pseudomonadati</taxon>
        <taxon>Pseudomonadota</taxon>
        <taxon>Gammaproteobacteria</taxon>
        <taxon>Enterobacterales</taxon>
        <taxon>Morganellaceae</taxon>
        <taxon>Xenorhabdus</taxon>
    </lineage>
</organism>
<dbReference type="EMBL" id="CBTB010000262">
    <property type="protein sequence ID" value="CDH34776.1"/>
    <property type="molecule type" value="Genomic_DNA"/>
</dbReference>
<accession>A0A077QQE8</accession>
<protein>
    <submittedName>
        <fullName evidence="1">Uncharacterized protein</fullName>
    </submittedName>
</protein>